<evidence type="ECO:0000313" key="1">
    <source>
        <dbReference type="EMBL" id="MPM51833.1"/>
    </source>
</evidence>
<accession>A0A645ALX3</accession>
<proteinExistence type="predicted"/>
<protein>
    <submittedName>
        <fullName evidence="1">Uncharacterized protein</fullName>
    </submittedName>
</protein>
<name>A0A645ALX3_9ZZZZ</name>
<sequence length="131" mass="14855">MKRLLRIIGSNKRFKENLVYSFCSLGIHYAIRHYNPSKSRDRICRQSSIPGFFYRAAAGHAASVVVFEDGQRRFIKIGHQRNGCIYVEQVVVRNLLAVQLLKGLIKIAVKNSFLMGVLTVPQCFAIVGRNT</sequence>
<organism evidence="1">
    <name type="scientific">bioreactor metagenome</name>
    <dbReference type="NCBI Taxonomy" id="1076179"/>
    <lineage>
        <taxon>unclassified sequences</taxon>
        <taxon>metagenomes</taxon>
        <taxon>ecological metagenomes</taxon>
    </lineage>
</organism>
<gene>
    <name evidence="1" type="ORF">SDC9_98584</name>
</gene>
<dbReference type="AlphaFoldDB" id="A0A645ALX3"/>
<comment type="caution">
    <text evidence="1">The sequence shown here is derived from an EMBL/GenBank/DDBJ whole genome shotgun (WGS) entry which is preliminary data.</text>
</comment>
<dbReference type="EMBL" id="VSSQ01013591">
    <property type="protein sequence ID" value="MPM51833.1"/>
    <property type="molecule type" value="Genomic_DNA"/>
</dbReference>
<reference evidence="1" key="1">
    <citation type="submission" date="2019-08" db="EMBL/GenBank/DDBJ databases">
        <authorList>
            <person name="Kucharzyk K."/>
            <person name="Murdoch R.W."/>
            <person name="Higgins S."/>
            <person name="Loffler F."/>
        </authorList>
    </citation>
    <scope>NUCLEOTIDE SEQUENCE</scope>
</reference>